<feature type="region of interest" description="Disordered" evidence="1">
    <location>
        <begin position="215"/>
        <end position="264"/>
    </location>
</feature>
<organism evidence="3 4">
    <name type="scientific">Candidatus Auribacter fodinae</name>
    <dbReference type="NCBI Taxonomy" id="2093366"/>
    <lineage>
        <taxon>Bacteria</taxon>
        <taxon>Pseudomonadati</taxon>
        <taxon>Candidatus Auribacterota</taxon>
        <taxon>Candidatus Auribacteria</taxon>
        <taxon>Candidatus Auribacterales</taxon>
        <taxon>Candidatus Auribacteraceae</taxon>
        <taxon>Candidatus Auribacter</taxon>
    </lineage>
</organism>
<feature type="compositionally biased region" description="Polar residues" evidence="1">
    <location>
        <begin position="56"/>
        <end position="70"/>
    </location>
</feature>
<comment type="caution">
    <text evidence="3">The sequence shown here is derived from an EMBL/GenBank/DDBJ whole genome shotgun (WGS) entry which is preliminary data.</text>
</comment>
<dbReference type="GO" id="GO:0008932">
    <property type="term" value="F:lytic endotransglycosylase activity"/>
    <property type="evidence" value="ECO:0007669"/>
    <property type="project" value="TreeGrafter"/>
</dbReference>
<dbReference type="SUPFAM" id="SSF54106">
    <property type="entry name" value="LysM domain"/>
    <property type="match status" value="2"/>
</dbReference>
<gene>
    <name evidence="3" type="ORF">C4541_02070</name>
</gene>
<dbReference type="CDD" id="cd00118">
    <property type="entry name" value="LysM"/>
    <property type="match status" value="1"/>
</dbReference>
<feature type="domain" description="LysM" evidence="2">
    <location>
        <begin position="146"/>
        <end position="189"/>
    </location>
</feature>
<dbReference type="EMBL" id="QZJZ01000014">
    <property type="protein sequence ID" value="RJP61309.1"/>
    <property type="molecule type" value="Genomic_DNA"/>
</dbReference>
<evidence type="ECO:0000256" key="1">
    <source>
        <dbReference type="SAM" id="MobiDB-lite"/>
    </source>
</evidence>
<dbReference type="InterPro" id="IPR018392">
    <property type="entry name" value="LysM"/>
</dbReference>
<evidence type="ECO:0000313" key="4">
    <source>
        <dbReference type="Proteomes" id="UP000266426"/>
    </source>
</evidence>
<protein>
    <submittedName>
        <fullName evidence="3">LysM peptidoglycan-binding domain-containing protein</fullName>
    </submittedName>
</protein>
<reference evidence="3 4" key="1">
    <citation type="journal article" date="2017" name="ISME J.">
        <title>Energy and carbon metabolisms in a deep terrestrial subsurface fluid microbial community.</title>
        <authorList>
            <person name="Momper L."/>
            <person name="Jungbluth S.P."/>
            <person name="Lee M.D."/>
            <person name="Amend J.P."/>
        </authorList>
    </citation>
    <scope>NUCLEOTIDE SEQUENCE [LARGE SCALE GENOMIC DNA]</scope>
    <source>
        <strain evidence="3">SURF_26</strain>
    </source>
</reference>
<proteinExistence type="predicted"/>
<dbReference type="PANTHER" id="PTHR33734">
    <property type="entry name" value="LYSM DOMAIN-CONTAINING GPI-ANCHORED PROTEIN 2"/>
    <property type="match status" value="1"/>
</dbReference>
<dbReference type="PANTHER" id="PTHR33734:SF22">
    <property type="entry name" value="MEMBRANE-BOUND LYTIC MUREIN TRANSGLYCOSYLASE D"/>
    <property type="match status" value="1"/>
</dbReference>
<dbReference type="Proteomes" id="UP000266426">
    <property type="component" value="Unassembled WGS sequence"/>
</dbReference>
<feature type="compositionally biased region" description="Low complexity" evidence="1">
    <location>
        <begin position="215"/>
        <end position="255"/>
    </location>
</feature>
<dbReference type="PROSITE" id="PS51782">
    <property type="entry name" value="LYSM"/>
    <property type="match status" value="1"/>
</dbReference>
<dbReference type="SMART" id="SM00257">
    <property type="entry name" value="LysM"/>
    <property type="match status" value="2"/>
</dbReference>
<feature type="region of interest" description="Disordered" evidence="1">
    <location>
        <begin position="38"/>
        <end position="74"/>
    </location>
</feature>
<evidence type="ECO:0000313" key="3">
    <source>
        <dbReference type="EMBL" id="RJP61309.1"/>
    </source>
</evidence>
<name>A0A3A4R9W3_9BACT</name>
<dbReference type="Pfam" id="PF01476">
    <property type="entry name" value="LysM"/>
    <property type="match status" value="2"/>
</dbReference>
<accession>A0A3A4R9W3</accession>
<dbReference type="AlphaFoldDB" id="A0A3A4R9W3"/>
<evidence type="ECO:0000259" key="2">
    <source>
        <dbReference type="PROSITE" id="PS51782"/>
    </source>
</evidence>
<dbReference type="InterPro" id="IPR036779">
    <property type="entry name" value="LysM_dom_sf"/>
</dbReference>
<dbReference type="Gene3D" id="3.10.350.10">
    <property type="entry name" value="LysM domain"/>
    <property type="match status" value="2"/>
</dbReference>
<sequence>MQALRQLGGGLLLGLLSVLIVFGGMSLALAEGYVPQPPPAPTETQTALPPAPTEAVSSTPSPIPTETATASPIPPTNCPPPAGWILAPILPGDTLDTLAFRYHTTPAALMAGNCLVSPYILPGYGIYVPAPPTSTAIACGAPYGWVRYTVQPGDNLYRISLLYRITVAELKQANCLTSDVISVGQLLWVPNTVTSTPPATPINIEFPTETLIPTETETALPPTNTAEPTSTEIPPSETPVSTETPSTNESSAPTETEPPPPSTP</sequence>